<dbReference type="EMBL" id="CP002565">
    <property type="protein sequence ID" value="AEB68308.1"/>
    <property type="molecule type" value="Genomic_DNA"/>
</dbReference>
<dbReference type="STRING" id="990316.MCON_1687"/>
<dbReference type="KEGG" id="mcj:MCON_1687"/>
<sequence length="66" mass="7852">MRDKHNSEHKRLETMSEKKHACDSCPLRRYSDKHPDSVVARIWRWHTGWCPGWKAYQVSLAETASR</sequence>
<organism evidence="1 2">
    <name type="scientific">Methanothrix soehngenii (strain ATCC 5969 / DSM 3671 / JCM 10134 / NBRC 103675 / OCM 69 / GP-6)</name>
    <name type="common">Methanosaeta concilii</name>
    <dbReference type="NCBI Taxonomy" id="990316"/>
    <lineage>
        <taxon>Archaea</taxon>
        <taxon>Methanobacteriati</taxon>
        <taxon>Methanobacteriota</taxon>
        <taxon>Stenosarchaea group</taxon>
        <taxon>Methanomicrobia</taxon>
        <taxon>Methanotrichales</taxon>
        <taxon>Methanotrichaceae</taxon>
        <taxon>Methanothrix</taxon>
    </lineage>
</organism>
<dbReference type="HOGENOM" id="CLU_2820813_0_0_2"/>
<evidence type="ECO:0000313" key="1">
    <source>
        <dbReference type="EMBL" id="AEB68308.1"/>
    </source>
</evidence>
<protein>
    <submittedName>
        <fullName evidence="1">Uncharacterized protein</fullName>
    </submittedName>
</protein>
<proteinExistence type="predicted"/>
<reference evidence="1 2" key="1">
    <citation type="journal article" date="2011" name="J. Bacteriol.">
        <title>Complete genome sequence of Methanosaeta concilii, a specialist in aceticlastic methanogenesis.</title>
        <authorList>
            <person name="Barber R.D."/>
            <person name="Zhang L."/>
            <person name="Harnack M."/>
            <person name="Olson M.V."/>
            <person name="Kaul R."/>
            <person name="Ingram-Smith C."/>
            <person name="Smith K.S."/>
        </authorList>
    </citation>
    <scope>NUCLEOTIDE SEQUENCE [LARGE SCALE GENOMIC DNA]</scope>
    <source>
        <strain evidence="2">ATCC 5969 / DSM 3671 / JCM 10134 / NBRC 103675 / OCM 69 / GP-6</strain>
    </source>
</reference>
<dbReference type="Proteomes" id="UP000007807">
    <property type="component" value="Chromosome"/>
</dbReference>
<gene>
    <name evidence="1" type="ordered locus">MCON_1687</name>
</gene>
<name>F4BUR8_METSG</name>
<keyword evidence="2" id="KW-1185">Reference proteome</keyword>
<dbReference type="InParanoid" id="F4BUR8"/>
<accession>F4BUR8</accession>
<evidence type="ECO:0000313" key="2">
    <source>
        <dbReference type="Proteomes" id="UP000007807"/>
    </source>
</evidence>
<dbReference type="AlphaFoldDB" id="F4BUR8"/>